<proteinExistence type="predicted"/>
<dbReference type="AlphaFoldDB" id="A0A4Y4CS47"/>
<gene>
    <name evidence="2" type="ORF">ZRA01_12090</name>
</gene>
<feature type="region of interest" description="Disordered" evidence="1">
    <location>
        <begin position="20"/>
        <end position="42"/>
    </location>
</feature>
<accession>A0A4Y4CS47</accession>
<dbReference type="Proteomes" id="UP000318422">
    <property type="component" value="Unassembled WGS sequence"/>
</dbReference>
<protein>
    <submittedName>
        <fullName evidence="2">Uncharacterized protein</fullName>
    </submittedName>
</protein>
<dbReference type="EMBL" id="BJNV01000013">
    <property type="protein sequence ID" value="GEC95136.1"/>
    <property type="molecule type" value="Genomic_DNA"/>
</dbReference>
<sequence length="101" mass="10647">MAVVSVVRLDSRRRLRRAACPDRARAISPGTAGKLPEDGKPPIVGAACSPHPDGRQRLILCRVQGGWIESEGAAGHPMGKALPARKTIDAPHAQAINTALK</sequence>
<evidence type="ECO:0000313" key="2">
    <source>
        <dbReference type="EMBL" id="GEC95136.1"/>
    </source>
</evidence>
<evidence type="ECO:0000313" key="3">
    <source>
        <dbReference type="Proteomes" id="UP000318422"/>
    </source>
</evidence>
<reference evidence="2 3" key="1">
    <citation type="submission" date="2019-06" db="EMBL/GenBank/DDBJ databases">
        <title>Whole genome shotgun sequence of Zoogloea ramigera NBRC 15342.</title>
        <authorList>
            <person name="Hosoyama A."/>
            <person name="Uohara A."/>
            <person name="Ohji S."/>
            <person name="Ichikawa N."/>
        </authorList>
    </citation>
    <scope>NUCLEOTIDE SEQUENCE [LARGE SCALE GENOMIC DNA]</scope>
    <source>
        <strain evidence="2 3">NBRC 15342</strain>
    </source>
</reference>
<evidence type="ECO:0000256" key="1">
    <source>
        <dbReference type="SAM" id="MobiDB-lite"/>
    </source>
</evidence>
<organism evidence="2 3">
    <name type="scientific">Zoogloea ramigera</name>
    <dbReference type="NCBI Taxonomy" id="350"/>
    <lineage>
        <taxon>Bacteria</taxon>
        <taxon>Pseudomonadati</taxon>
        <taxon>Pseudomonadota</taxon>
        <taxon>Betaproteobacteria</taxon>
        <taxon>Rhodocyclales</taxon>
        <taxon>Zoogloeaceae</taxon>
        <taxon>Zoogloea</taxon>
    </lineage>
</organism>
<comment type="caution">
    <text evidence="2">The sequence shown here is derived from an EMBL/GenBank/DDBJ whole genome shotgun (WGS) entry which is preliminary data.</text>
</comment>
<name>A0A4Y4CS47_ZOORA</name>
<keyword evidence="3" id="KW-1185">Reference proteome</keyword>